<keyword evidence="3" id="KW-1185">Reference proteome</keyword>
<dbReference type="RefSeq" id="XP_024705595.1">
    <property type="nucleotide sequence ID" value="XM_024842468.1"/>
</dbReference>
<organism evidence="2 3">
    <name type="scientific">Aspergillus steynii IBT 23096</name>
    <dbReference type="NCBI Taxonomy" id="1392250"/>
    <lineage>
        <taxon>Eukaryota</taxon>
        <taxon>Fungi</taxon>
        <taxon>Dikarya</taxon>
        <taxon>Ascomycota</taxon>
        <taxon>Pezizomycotina</taxon>
        <taxon>Eurotiomycetes</taxon>
        <taxon>Eurotiomycetidae</taxon>
        <taxon>Eurotiales</taxon>
        <taxon>Aspergillaceae</taxon>
        <taxon>Aspergillus</taxon>
        <taxon>Aspergillus subgen. Circumdati</taxon>
    </lineage>
</organism>
<dbReference type="GeneID" id="36550165"/>
<comment type="caution">
    <text evidence="2">The sequence shown here is derived from an EMBL/GenBank/DDBJ whole genome shotgun (WGS) entry which is preliminary data.</text>
</comment>
<feature type="transmembrane region" description="Helical" evidence="1">
    <location>
        <begin position="21"/>
        <end position="46"/>
    </location>
</feature>
<evidence type="ECO:0000313" key="3">
    <source>
        <dbReference type="Proteomes" id="UP000234275"/>
    </source>
</evidence>
<dbReference type="VEuPathDB" id="FungiDB:P170DRAFT_141262"/>
<accession>A0A2I2GBP4</accession>
<gene>
    <name evidence="2" type="ORF">P170DRAFT_141262</name>
</gene>
<feature type="transmembrane region" description="Helical" evidence="1">
    <location>
        <begin position="84"/>
        <end position="103"/>
    </location>
</feature>
<name>A0A2I2GBP4_9EURO</name>
<dbReference type="EMBL" id="MSFO01000003">
    <property type="protein sequence ID" value="PLB50293.1"/>
    <property type="molecule type" value="Genomic_DNA"/>
</dbReference>
<evidence type="ECO:0000313" key="2">
    <source>
        <dbReference type="EMBL" id="PLB50293.1"/>
    </source>
</evidence>
<proteinExistence type="predicted"/>
<keyword evidence="1" id="KW-0472">Membrane</keyword>
<dbReference type="Proteomes" id="UP000234275">
    <property type="component" value="Unassembled WGS sequence"/>
</dbReference>
<protein>
    <submittedName>
        <fullName evidence="2">Uncharacterized protein</fullName>
    </submittedName>
</protein>
<dbReference type="AlphaFoldDB" id="A0A2I2GBP4"/>
<evidence type="ECO:0000256" key="1">
    <source>
        <dbReference type="SAM" id="Phobius"/>
    </source>
</evidence>
<keyword evidence="1" id="KW-0812">Transmembrane</keyword>
<reference evidence="2 3" key="1">
    <citation type="submission" date="2016-12" db="EMBL/GenBank/DDBJ databases">
        <title>The genomes of Aspergillus section Nigri reveals drivers in fungal speciation.</title>
        <authorList>
            <consortium name="DOE Joint Genome Institute"/>
            <person name="Vesth T.C."/>
            <person name="Nybo J."/>
            <person name="Theobald S."/>
            <person name="Brandl J."/>
            <person name="Frisvad J.C."/>
            <person name="Nielsen K.F."/>
            <person name="Lyhne E.K."/>
            <person name="Kogle M.E."/>
            <person name="Kuo A."/>
            <person name="Riley R."/>
            <person name="Clum A."/>
            <person name="Nolan M."/>
            <person name="Lipzen A."/>
            <person name="Salamov A."/>
            <person name="Henrissat B."/>
            <person name="Wiebenga A."/>
            <person name="De Vries R.P."/>
            <person name="Grigoriev I.V."/>
            <person name="Mortensen U.H."/>
            <person name="Andersen M.R."/>
            <person name="Baker S.E."/>
        </authorList>
    </citation>
    <scope>NUCLEOTIDE SEQUENCE [LARGE SCALE GENOMIC DNA]</scope>
    <source>
        <strain evidence="2 3">IBT 23096</strain>
    </source>
</reference>
<keyword evidence="1" id="KW-1133">Transmembrane helix</keyword>
<sequence>MWAAPWRSLFVYKWIYRKVSYLINIYPFLHFSFTLSGHIFLSSLLISSGVLKHWIGNRDFGFVDYVIYIFDRGRYFYCLIDPMVRYPVLLSVICPCSCLYLDARMS</sequence>